<dbReference type="EMBL" id="BART01028073">
    <property type="protein sequence ID" value="GAH00772.1"/>
    <property type="molecule type" value="Genomic_DNA"/>
</dbReference>
<accession>X1C0I0</accession>
<dbReference type="AlphaFoldDB" id="X1C0I0"/>
<protein>
    <submittedName>
        <fullName evidence="1">Uncharacterized protein</fullName>
    </submittedName>
</protein>
<feature type="non-terminal residue" evidence="1">
    <location>
        <position position="91"/>
    </location>
</feature>
<gene>
    <name evidence="1" type="ORF">S01H4_49600</name>
</gene>
<name>X1C0I0_9ZZZZ</name>
<reference evidence="1" key="1">
    <citation type="journal article" date="2014" name="Front. Microbiol.">
        <title>High frequency of phylogenetically diverse reductive dehalogenase-homologous genes in deep subseafloor sedimentary metagenomes.</title>
        <authorList>
            <person name="Kawai M."/>
            <person name="Futagami T."/>
            <person name="Toyoda A."/>
            <person name="Takaki Y."/>
            <person name="Nishi S."/>
            <person name="Hori S."/>
            <person name="Arai W."/>
            <person name="Tsubouchi T."/>
            <person name="Morono Y."/>
            <person name="Uchiyama I."/>
            <person name="Ito T."/>
            <person name="Fujiyama A."/>
            <person name="Inagaki F."/>
            <person name="Takami H."/>
        </authorList>
    </citation>
    <scope>NUCLEOTIDE SEQUENCE</scope>
    <source>
        <strain evidence="1">Expedition CK06-06</strain>
    </source>
</reference>
<sequence>MEIKLTTVIKQSDGIKPIINQENNLDLTLKDVCINALLTPLEGEDKKKKYPDYELWKKLRDVTKVDLKAEEIVRIKEKIEIIYPPLVMGQA</sequence>
<proteinExistence type="predicted"/>
<comment type="caution">
    <text evidence="1">The sequence shown here is derived from an EMBL/GenBank/DDBJ whole genome shotgun (WGS) entry which is preliminary data.</text>
</comment>
<organism evidence="1">
    <name type="scientific">marine sediment metagenome</name>
    <dbReference type="NCBI Taxonomy" id="412755"/>
    <lineage>
        <taxon>unclassified sequences</taxon>
        <taxon>metagenomes</taxon>
        <taxon>ecological metagenomes</taxon>
    </lineage>
</organism>
<evidence type="ECO:0000313" key="1">
    <source>
        <dbReference type="EMBL" id="GAH00772.1"/>
    </source>
</evidence>